<dbReference type="AlphaFoldDB" id="A0AAW2XAL7"/>
<name>A0AAW2XAL7_9LAMI</name>
<proteinExistence type="predicted"/>
<reference evidence="2" key="1">
    <citation type="submission" date="2020-06" db="EMBL/GenBank/DDBJ databases">
        <authorList>
            <person name="Li T."/>
            <person name="Hu X."/>
            <person name="Zhang T."/>
            <person name="Song X."/>
            <person name="Zhang H."/>
            <person name="Dai N."/>
            <person name="Sheng W."/>
            <person name="Hou X."/>
            <person name="Wei L."/>
        </authorList>
    </citation>
    <scope>NUCLEOTIDE SEQUENCE</scope>
    <source>
        <strain evidence="2">KEN1</strain>
        <tissue evidence="2">Leaf</tissue>
    </source>
</reference>
<dbReference type="EMBL" id="JACGWN010000005">
    <property type="protein sequence ID" value="KAL0450696.1"/>
    <property type="molecule type" value="Genomic_DNA"/>
</dbReference>
<organism evidence="2">
    <name type="scientific">Sesamum latifolium</name>
    <dbReference type="NCBI Taxonomy" id="2727402"/>
    <lineage>
        <taxon>Eukaryota</taxon>
        <taxon>Viridiplantae</taxon>
        <taxon>Streptophyta</taxon>
        <taxon>Embryophyta</taxon>
        <taxon>Tracheophyta</taxon>
        <taxon>Spermatophyta</taxon>
        <taxon>Magnoliopsida</taxon>
        <taxon>eudicotyledons</taxon>
        <taxon>Gunneridae</taxon>
        <taxon>Pentapetalae</taxon>
        <taxon>asterids</taxon>
        <taxon>lamiids</taxon>
        <taxon>Lamiales</taxon>
        <taxon>Pedaliaceae</taxon>
        <taxon>Sesamum</taxon>
    </lineage>
</organism>
<gene>
    <name evidence="2" type="ORF">Slati_1626000</name>
</gene>
<protein>
    <submittedName>
        <fullName evidence="2">Uncharacterized protein</fullName>
    </submittedName>
</protein>
<feature type="region of interest" description="Disordered" evidence="1">
    <location>
        <begin position="56"/>
        <end position="77"/>
    </location>
</feature>
<accession>A0AAW2XAL7</accession>
<reference evidence="2" key="2">
    <citation type="journal article" date="2024" name="Plant">
        <title>Genomic evolution and insights into agronomic trait innovations of Sesamum species.</title>
        <authorList>
            <person name="Miao H."/>
            <person name="Wang L."/>
            <person name="Qu L."/>
            <person name="Liu H."/>
            <person name="Sun Y."/>
            <person name="Le M."/>
            <person name="Wang Q."/>
            <person name="Wei S."/>
            <person name="Zheng Y."/>
            <person name="Lin W."/>
            <person name="Duan Y."/>
            <person name="Cao H."/>
            <person name="Xiong S."/>
            <person name="Wang X."/>
            <person name="Wei L."/>
            <person name="Li C."/>
            <person name="Ma Q."/>
            <person name="Ju M."/>
            <person name="Zhao R."/>
            <person name="Li G."/>
            <person name="Mu C."/>
            <person name="Tian Q."/>
            <person name="Mei H."/>
            <person name="Zhang T."/>
            <person name="Gao T."/>
            <person name="Zhang H."/>
        </authorList>
    </citation>
    <scope>NUCLEOTIDE SEQUENCE</scope>
    <source>
        <strain evidence="2">KEN1</strain>
    </source>
</reference>
<sequence length="142" mass="15445">MQLHPSIFKSGQYLLASFLGCALNPFAHLLRLLAHIHSPLLHASLRVLQRLLPRRPSERIQNQESDESPVSPKAPDVKNAVTAPAISMAAGTRTGLKITKTGVATASPMRVPTSVIPARQSSVPLMGRRVIMARIWVVEGPF</sequence>
<evidence type="ECO:0000313" key="2">
    <source>
        <dbReference type="EMBL" id="KAL0450696.1"/>
    </source>
</evidence>
<evidence type="ECO:0000256" key="1">
    <source>
        <dbReference type="SAM" id="MobiDB-lite"/>
    </source>
</evidence>
<comment type="caution">
    <text evidence="2">The sequence shown here is derived from an EMBL/GenBank/DDBJ whole genome shotgun (WGS) entry which is preliminary data.</text>
</comment>